<proteinExistence type="predicted"/>
<dbReference type="EMBL" id="JX649860">
    <property type="protein sequence ID" value="AGC71035.1"/>
    <property type="molecule type" value="Genomic_DNA"/>
</dbReference>
<reference evidence="1" key="1">
    <citation type="submission" date="2012-09" db="EMBL/GenBank/DDBJ databases">
        <title>Metagenomic Characterization of a Microbial Community in Wastewater Detects High Levels of Antibiotic Resistance.</title>
        <authorList>
            <person name="Abrams M."/>
            <person name="Caldwell A."/>
            <person name="Vandaei E."/>
            <person name="Lee W."/>
            <person name="Perrott J."/>
            <person name="Khan S.Y."/>
            <person name="Ta J."/>
            <person name="Romero D."/>
            <person name="Nguyen V."/>
            <person name="Pourmand N."/>
            <person name="Ouverney C.C."/>
        </authorList>
    </citation>
    <scope>NUCLEOTIDE SEQUENCE</scope>
</reference>
<name>L7VXZ1_9BACT</name>
<evidence type="ECO:0008006" key="2">
    <source>
        <dbReference type="Google" id="ProtNLM"/>
    </source>
</evidence>
<organism evidence="1">
    <name type="scientific">uncultured bacterium A1Q1_fos_1231</name>
    <dbReference type="NCBI Taxonomy" id="1256544"/>
    <lineage>
        <taxon>Bacteria</taxon>
        <taxon>environmental samples</taxon>
    </lineage>
</organism>
<dbReference type="InterPro" id="IPR024079">
    <property type="entry name" value="MetalloPept_cat_dom_sf"/>
</dbReference>
<dbReference type="GO" id="GO:0008237">
    <property type="term" value="F:metallopeptidase activity"/>
    <property type="evidence" value="ECO:0007669"/>
    <property type="project" value="InterPro"/>
</dbReference>
<dbReference type="Gene3D" id="3.40.390.10">
    <property type="entry name" value="Collagenase (Catalytic Domain)"/>
    <property type="match status" value="1"/>
</dbReference>
<evidence type="ECO:0000313" key="1">
    <source>
        <dbReference type="EMBL" id="AGC71035.1"/>
    </source>
</evidence>
<accession>L7VXZ1</accession>
<protein>
    <recommendedName>
        <fullName evidence="2">Lipoprotein</fullName>
    </recommendedName>
</protein>
<dbReference type="PROSITE" id="PS51257">
    <property type="entry name" value="PROKAR_LIPOPROTEIN"/>
    <property type="match status" value="1"/>
</dbReference>
<dbReference type="AlphaFoldDB" id="L7VXZ1"/>
<sequence length="418" mass="47029">MHRNALVTLGLGLCFSTLSGCAKRPYYSGFYFDSPPLVETDRSIMVRHLDAVLESQKLKKITMVTPDKGVQSLYPRDETSPGTTDWIPLPLLFTAYFVLDAKYRGLEIDLWAKTEAEGFTPVSAIHDLDGTVRLEMGTPVRELTPSPEDLPTKESLRARYQVGPIDDGDRSWQPLELYSLAQALSLLHPDELAVLRGVRFVRNARSLDASKRGSKHKIRATYFGTIRGEAAKKDAREIHLFDANAASDSALFIGEPSRPLPIPTMVLLHEIGHAIADYVRIDAYRTYNELTDSYNLQVDKWNASLRDPNVTESARTEQSEQFELSKKRMKESSEYLAMVKQRYKQDLGPVLTAFQTVRGPDKGPTDYGQTDLEESFAECFALAKADPQALRRIYPALPDWFATYEHLGPVRSVLRQGP</sequence>